<dbReference type="EMBL" id="KN822088">
    <property type="protein sequence ID" value="KIM58302.1"/>
    <property type="molecule type" value="Genomic_DNA"/>
</dbReference>
<gene>
    <name evidence="2" type="ORF">SCLCIDRAFT_28197</name>
</gene>
<accession>A0A0C3A0U2</accession>
<dbReference type="InParanoid" id="A0A0C3A0U2"/>
<feature type="region of interest" description="Disordered" evidence="1">
    <location>
        <begin position="407"/>
        <end position="442"/>
    </location>
</feature>
<keyword evidence="3" id="KW-1185">Reference proteome</keyword>
<sequence length="442" mass="50011">MGKSYKKPSSTEVKRLPTSHLMPGAGRVLLVSPSVESGATATQHDTSSLPTHSNDVLHPVTCKEILKVLSGVQQEYLVYEGMSFSDYIYIKDHLESDRYQKTWNRRVTKISIARNQVTNFRLSFFPGSKHLMVSSPTTAHESIISALMDSHCNMLATIPVPEDVLYFRTHTNSYLQEDSICAVPDSTIMMWDNDSCEDIRIPQPIWLMESAFSQSDHDIMWKLHTYVRNVSDLLVIGKIHIKQAMPYHSPASGGSAAKYLRSSELMTQAKWTSSYGKKGMFTQVVVDGHTWFSLSSVEIHIWVHQPGKSKIDLNCLDDRGYACGMIYPTVSLDDVDNAFCCSFELIKELTLCRLRAANVDQALLLDQVENWSPPTGFMDQDVFKRALVDSAWAMSYQRYHDWHVKQRRSSNTTPHRSQRSRTCASCSVGNITPSNQPRRQGD</sequence>
<proteinExistence type="predicted"/>
<organism evidence="2 3">
    <name type="scientific">Scleroderma citrinum Foug A</name>
    <dbReference type="NCBI Taxonomy" id="1036808"/>
    <lineage>
        <taxon>Eukaryota</taxon>
        <taxon>Fungi</taxon>
        <taxon>Dikarya</taxon>
        <taxon>Basidiomycota</taxon>
        <taxon>Agaricomycotina</taxon>
        <taxon>Agaricomycetes</taxon>
        <taxon>Agaricomycetidae</taxon>
        <taxon>Boletales</taxon>
        <taxon>Sclerodermatineae</taxon>
        <taxon>Sclerodermataceae</taxon>
        <taxon>Scleroderma</taxon>
    </lineage>
</organism>
<dbReference type="HOGENOM" id="CLU_050420_1_0_1"/>
<reference evidence="3" key="2">
    <citation type="submission" date="2015-01" db="EMBL/GenBank/DDBJ databases">
        <title>Evolutionary Origins and Diversification of the Mycorrhizal Mutualists.</title>
        <authorList>
            <consortium name="DOE Joint Genome Institute"/>
            <consortium name="Mycorrhizal Genomics Consortium"/>
            <person name="Kohler A."/>
            <person name="Kuo A."/>
            <person name="Nagy L.G."/>
            <person name="Floudas D."/>
            <person name="Copeland A."/>
            <person name="Barry K.W."/>
            <person name="Cichocki N."/>
            <person name="Veneault-Fourrey C."/>
            <person name="LaButti K."/>
            <person name="Lindquist E.A."/>
            <person name="Lipzen A."/>
            <person name="Lundell T."/>
            <person name="Morin E."/>
            <person name="Murat C."/>
            <person name="Riley R."/>
            <person name="Ohm R."/>
            <person name="Sun H."/>
            <person name="Tunlid A."/>
            <person name="Henrissat B."/>
            <person name="Grigoriev I.V."/>
            <person name="Hibbett D.S."/>
            <person name="Martin F."/>
        </authorList>
    </citation>
    <scope>NUCLEOTIDE SEQUENCE [LARGE SCALE GENOMIC DNA]</scope>
    <source>
        <strain evidence="3">Foug A</strain>
    </source>
</reference>
<evidence type="ECO:0000256" key="1">
    <source>
        <dbReference type="SAM" id="MobiDB-lite"/>
    </source>
</evidence>
<feature type="compositionally biased region" description="Polar residues" evidence="1">
    <location>
        <begin position="409"/>
        <end position="442"/>
    </location>
</feature>
<protein>
    <submittedName>
        <fullName evidence="2">Uncharacterized protein</fullName>
    </submittedName>
</protein>
<evidence type="ECO:0000313" key="2">
    <source>
        <dbReference type="EMBL" id="KIM58302.1"/>
    </source>
</evidence>
<reference evidence="2 3" key="1">
    <citation type="submission" date="2014-04" db="EMBL/GenBank/DDBJ databases">
        <authorList>
            <consortium name="DOE Joint Genome Institute"/>
            <person name="Kuo A."/>
            <person name="Kohler A."/>
            <person name="Nagy L.G."/>
            <person name="Floudas D."/>
            <person name="Copeland A."/>
            <person name="Barry K.W."/>
            <person name="Cichocki N."/>
            <person name="Veneault-Fourrey C."/>
            <person name="LaButti K."/>
            <person name="Lindquist E.A."/>
            <person name="Lipzen A."/>
            <person name="Lundell T."/>
            <person name="Morin E."/>
            <person name="Murat C."/>
            <person name="Sun H."/>
            <person name="Tunlid A."/>
            <person name="Henrissat B."/>
            <person name="Grigoriev I.V."/>
            <person name="Hibbett D.S."/>
            <person name="Martin F."/>
            <person name="Nordberg H.P."/>
            <person name="Cantor M.N."/>
            <person name="Hua S.X."/>
        </authorList>
    </citation>
    <scope>NUCLEOTIDE SEQUENCE [LARGE SCALE GENOMIC DNA]</scope>
    <source>
        <strain evidence="2 3">Foug A</strain>
    </source>
</reference>
<dbReference type="Proteomes" id="UP000053989">
    <property type="component" value="Unassembled WGS sequence"/>
</dbReference>
<dbReference type="OrthoDB" id="2621215at2759"/>
<name>A0A0C3A0U2_9AGAM</name>
<evidence type="ECO:0000313" key="3">
    <source>
        <dbReference type="Proteomes" id="UP000053989"/>
    </source>
</evidence>
<dbReference type="AlphaFoldDB" id="A0A0C3A0U2"/>